<evidence type="ECO:0000256" key="2">
    <source>
        <dbReference type="SAM" id="MobiDB-lite"/>
    </source>
</evidence>
<dbReference type="RefSeq" id="XP_001309473.1">
    <property type="nucleotide sequence ID" value="XM_001309472.1"/>
</dbReference>
<feature type="region of interest" description="Disordered" evidence="2">
    <location>
        <begin position="462"/>
        <end position="487"/>
    </location>
</feature>
<reference evidence="3" key="1">
    <citation type="submission" date="2006-10" db="EMBL/GenBank/DDBJ databases">
        <authorList>
            <person name="Amadeo P."/>
            <person name="Zhao Q."/>
            <person name="Wortman J."/>
            <person name="Fraser-Liggett C."/>
            <person name="Carlton J."/>
        </authorList>
    </citation>
    <scope>NUCLEOTIDE SEQUENCE</scope>
    <source>
        <strain evidence="3">G3</strain>
    </source>
</reference>
<keyword evidence="4" id="KW-1185">Reference proteome</keyword>
<name>A2FEY9_TRIV3</name>
<dbReference type="SMR" id="A2FEY9"/>
<dbReference type="Gene3D" id="1.10.287.1490">
    <property type="match status" value="1"/>
</dbReference>
<dbReference type="Proteomes" id="UP000001542">
    <property type="component" value="Unassembled WGS sequence"/>
</dbReference>
<evidence type="ECO:0000313" key="4">
    <source>
        <dbReference type="Proteomes" id="UP000001542"/>
    </source>
</evidence>
<feature type="coiled-coil region" evidence="1">
    <location>
        <begin position="310"/>
        <end position="358"/>
    </location>
</feature>
<dbReference type="AlphaFoldDB" id="A2FEY9"/>
<sequence length="507" mass="59567">MIEESSFSTLEIDFGAIAQDIDRYIDNENFIKCRTIEELVKILKLCHLNTDQIIRLLENLGQEHNPHSMLDIIRSTKINLDIEDNEFDQLINAFTHVLDLPILTSIANHRVLPPDSIDNQIKELKKLTEIYRKSSDKLIGQKITYKNSTKKPLKAQIQNKIDELKKIPDHTYNDGWMLFSSKKTLSMNYEMTELENLLNEWSNEMNQNTDQERILNLEKENKLLKKAVDVKGILSSKMKPDNDELNDKESFIVTLQMQIEEFQNTINEERENSRKLYEQNKTLRAELGRLQMRPQNVNPFVRVLDNGWEYERRDNQLEEYRNRIRQLENEARNRDNTINSLHNQLATFTNRIRQLENEARNRDVSELRNIQTLLQGMRPKVIQVPIITNKDKKIFYKFKGIIENQANNPNNYGVKEGLLREMAATINSLVTKKAPDANEVNHFIQRMTDVLNKLERKINSNQNNVSRPVFRPDFSSSDDDNNQFRLNPNQNYVPNVIYVGNDFLDSF</sequence>
<feature type="coiled-coil region" evidence="1">
    <location>
        <begin position="252"/>
        <end position="286"/>
    </location>
</feature>
<evidence type="ECO:0000256" key="1">
    <source>
        <dbReference type="SAM" id="Coils"/>
    </source>
</evidence>
<accession>A2FEY9</accession>
<reference evidence="3" key="2">
    <citation type="journal article" date="2007" name="Science">
        <title>Draft genome sequence of the sexually transmitted pathogen Trichomonas vaginalis.</title>
        <authorList>
            <person name="Carlton J.M."/>
            <person name="Hirt R.P."/>
            <person name="Silva J.C."/>
            <person name="Delcher A.L."/>
            <person name="Schatz M."/>
            <person name="Zhao Q."/>
            <person name="Wortman J.R."/>
            <person name="Bidwell S.L."/>
            <person name="Alsmark U.C.M."/>
            <person name="Besteiro S."/>
            <person name="Sicheritz-Ponten T."/>
            <person name="Noel C.J."/>
            <person name="Dacks J.B."/>
            <person name="Foster P.G."/>
            <person name="Simillion C."/>
            <person name="Van de Peer Y."/>
            <person name="Miranda-Saavedra D."/>
            <person name="Barton G.J."/>
            <person name="Westrop G.D."/>
            <person name="Mueller S."/>
            <person name="Dessi D."/>
            <person name="Fiori P.L."/>
            <person name="Ren Q."/>
            <person name="Paulsen I."/>
            <person name="Zhang H."/>
            <person name="Bastida-Corcuera F.D."/>
            <person name="Simoes-Barbosa A."/>
            <person name="Brown M.T."/>
            <person name="Hayes R.D."/>
            <person name="Mukherjee M."/>
            <person name="Okumura C.Y."/>
            <person name="Schneider R."/>
            <person name="Smith A.J."/>
            <person name="Vanacova S."/>
            <person name="Villalvazo M."/>
            <person name="Haas B.J."/>
            <person name="Pertea M."/>
            <person name="Feldblyum T.V."/>
            <person name="Utterback T.R."/>
            <person name="Shu C.L."/>
            <person name="Osoegawa K."/>
            <person name="de Jong P.J."/>
            <person name="Hrdy I."/>
            <person name="Horvathova L."/>
            <person name="Zubacova Z."/>
            <person name="Dolezal P."/>
            <person name="Malik S.B."/>
            <person name="Logsdon J.M. Jr."/>
            <person name="Henze K."/>
            <person name="Gupta A."/>
            <person name="Wang C.C."/>
            <person name="Dunne R.L."/>
            <person name="Upcroft J.A."/>
            <person name="Upcroft P."/>
            <person name="White O."/>
            <person name="Salzberg S.L."/>
            <person name="Tang P."/>
            <person name="Chiu C.-H."/>
            <person name="Lee Y.-S."/>
            <person name="Embley T.M."/>
            <person name="Coombs G.H."/>
            <person name="Mottram J.C."/>
            <person name="Tachezy J."/>
            <person name="Fraser-Liggett C.M."/>
            <person name="Johnson P.J."/>
        </authorList>
    </citation>
    <scope>NUCLEOTIDE SEQUENCE [LARGE SCALE GENOMIC DNA]</scope>
    <source>
        <strain evidence="3">G3</strain>
    </source>
</reference>
<organism evidence="3 4">
    <name type="scientific">Trichomonas vaginalis (strain ATCC PRA-98 / G3)</name>
    <dbReference type="NCBI Taxonomy" id="412133"/>
    <lineage>
        <taxon>Eukaryota</taxon>
        <taxon>Metamonada</taxon>
        <taxon>Parabasalia</taxon>
        <taxon>Trichomonadida</taxon>
        <taxon>Trichomonadidae</taxon>
        <taxon>Trichomonas</taxon>
    </lineage>
</organism>
<dbReference type="VEuPathDB" id="TrichDB:TVAG_256830"/>
<keyword evidence="1" id="KW-0175">Coiled coil</keyword>
<evidence type="ECO:0000313" key="3">
    <source>
        <dbReference type="EMBL" id="EAX96543.1"/>
    </source>
</evidence>
<dbReference type="VEuPathDB" id="TrichDB:TVAGG3_0046820"/>
<dbReference type="EMBL" id="DS113754">
    <property type="protein sequence ID" value="EAX96543.1"/>
    <property type="molecule type" value="Genomic_DNA"/>
</dbReference>
<dbReference type="KEGG" id="tva:4754316"/>
<protein>
    <submittedName>
        <fullName evidence="3">Uncharacterized protein</fullName>
    </submittedName>
</protein>
<proteinExistence type="predicted"/>
<dbReference type="InParanoid" id="A2FEY9"/>
<gene>
    <name evidence="3" type="ORF">TVAG_256830</name>
</gene>